<reference evidence="1 2" key="1">
    <citation type="submission" date="2020-07" db="EMBL/GenBank/DDBJ databases">
        <title>Luteimonas sp. SJ-92.</title>
        <authorList>
            <person name="Huang X.-X."/>
            <person name="Xu L."/>
            <person name="Sun J.-Q."/>
        </authorList>
    </citation>
    <scope>NUCLEOTIDE SEQUENCE [LARGE SCALE GENOMIC DNA]</scope>
    <source>
        <strain evidence="1 2">SJ-92</strain>
    </source>
</reference>
<dbReference type="EMBL" id="JACCKA010000056">
    <property type="protein sequence ID" value="NZA26556.1"/>
    <property type="molecule type" value="Genomic_DNA"/>
</dbReference>
<dbReference type="AlphaFoldDB" id="A0A853JBD4"/>
<dbReference type="RefSeq" id="WP_180678347.1">
    <property type="nucleotide sequence ID" value="NZ_JACCKA010000056.1"/>
</dbReference>
<comment type="caution">
    <text evidence="1">The sequence shown here is derived from an EMBL/GenBank/DDBJ whole genome shotgun (WGS) entry which is preliminary data.</text>
</comment>
<organism evidence="1 2">
    <name type="scientific">Luteimonas salinisoli</name>
    <dbReference type="NCBI Taxonomy" id="2752307"/>
    <lineage>
        <taxon>Bacteria</taxon>
        <taxon>Pseudomonadati</taxon>
        <taxon>Pseudomonadota</taxon>
        <taxon>Gammaproteobacteria</taxon>
        <taxon>Lysobacterales</taxon>
        <taxon>Lysobacteraceae</taxon>
        <taxon>Luteimonas</taxon>
    </lineage>
</organism>
<evidence type="ECO:0000313" key="2">
    <source>
        <dbReference type="Proteomes" id="UP000578091"/>
    </source>
</evidence>
<evidence type="ECO:0000313" key="1">
    <source>
        <dbReference type="EMBL" id="NZA26556.1"/>
    </source>
</evidence>
<gene>
    <name evidence="1" type="ORF">H0E84_09170</name>
</gene>
<sequence>MMDVPNCLLKAIRDYRAQHALPQPFSECLDRLEAQGFSLLREPAASDRGVRWHAAGFVVHYVALALDDHRVSEREMGNILALKRIYRLDEGDLLALQRQAIADLLRLETAKLLADERVDDLELMHQADLQRALGLGYDEYLRLTRDSIRPVVEQMLEEARGGSGQRQDEIIRRLQALQTVLRVDRATMTAIWPD</sequence>
<accession>A0A853JBD4</accession>
<dbReference type="Proteomes" id="UP000578091">
    <property type="component" value="Unassembled WGS sequence"/>
</dbReference>
<proteinExistence type="predicted"/>
<name>A0A853JBD4_9GAMM</name>
<keyword evidence="2" id="KW-1185">Reference proteome</keyword>
<protein>
    <submittedName>
        <fullName evidence="1">Uncharacterized protein</fullName>
    </submittedName>
</protein>